<accession>A0A6P5X6S9</accession>
<keyword evidence="1" id="KW-1185">Reference proteome</keyword>
<dbReference type="OrthoDB" id="278212at2759"/>
<dbReference type="GeneID" id="111280854"/>
<dbReference type="InterPro" id="IPR036561">
    <property type="entry name" value="MAM33_sf"/>
</dbReference>
<protein>
    <submittedName>
        <fullName evidence="2">Uncharacterized protein At2g39795, mitochondrial-like isoform X1</fullName>
    </submittedName>
</protein>
<dbReference type="AlphaFoldDB" id="A0A6P5X6S9"/>
<dbReference type="RefSeq" id="XP_022724109.1">
    <property type="nucleotide sequence ID" value="XM_022868374.1"/>
</dbReference>
<dbReference type="PANTHER" id="PTHR10826">
    <property type="entry name" value="COMPLEMENT COMPONENT 1"/>
    <property type="match status" value="1"/>
</dbReference>
<sequence length="236" mass="27527">MAWLIRPLRKTLTSPSLKALLPLHQHPKPTSLFTSRNYISDMRKSAFQANILRLLRKEIQYEHERCPPKQPVTRFNSFTIDDRAGEQWIRLRRKFGEKEDITIEATLFDGSLPVSNPGKVGDDVQLHITFIVNISKGDDSNVLEIMCSAWPDALEIQKLFVRGNNRTPDQPYFGPQFKELDDELQDSLYEFLEERSVNDELAVFLHEYMKIKDKTEFIKCIWTKVEFISAHAKRMA</sequence>
<dbReference type="Proteomes" id="UP000515121">
    <property type="component" value="Unplaced"/>
</dbReference>
<proteinExistence type="predicted"/>
<name>A0A6P5X6S9_DURZI</name>
<evidence type="ECO:0000313" key="1">
    <source>
        <dbReference type="Proteomes" id="UP000515121"/>
    </source>
</evidence>
<gene>
    <name evidence="2" type="primary">LOC111280854</name>
</gene>
<organism evidence="1 2">
    <name type="scientific">Durio zibethinus</name>
    <name type="common">Durian</name>
    <dbReference type="NCBI Taxonomy" id="66656"/>
    <lineage>
        <taxon>Eukaryota</taxon>
        <taxon>Viridiplantae</taxon>
        <taxon>Streptophyta</taxon>
        <taxon>Embryophyta</taxon>
        <taxon>Tracheophyta</taxon>
        <taxon>Spermatophyta</taxon>
        <taxon>Magnoliopsida</taxon>
        <taxon>eudicotyledons</taxon>
        <taxon>Gunneridae</taxon>
        <taxon>Pentapetalae</taxon>
        <taxon>rosids</taxon>
        <taxon>malvids</taxon>
        <taxon>Malvales</taxon>
        <taxon>Malvaceae</taxon>
        <taxon>Helicteroideae</taxon>
        <taxon>Durio</taxon>
    </lineage>
</organism>
<reference evidence="2" key="1">
    <citation type="submission" date="2025-08" db="UniProtKB">
        <authorList>
            <consortium name="RefSeq"/>
        </authorList>
    </citation>
    <scope>IDENTIFICATION</scope>
    <source>
        <tissue evidence="2">Fruit stalk</tissue>
    </source>
</reference>
<dbReference type="KEGG" id="dzi:111280854"/>
<dbReference type="InterPro" id="IPR003428">
    <property type="entry name" value="MAM33"/>
</dbReference>
<dbReference type="GO" id="GO:0005759">
    <property type="term" value="C:mitochondrial matrix"/>
    <property type="evidence" value="ECO:0007669"/>
    <property type="project" value="InterPro"/>
</dbReference>
<dbReference type="Gene3D" id="3.10.280.10">
    <property type="entry name" value="Mitochondrial glycoprotein"/>
    <property type="match status" value="1"/>
</dbReference>
<dbReference type="PANTHER" id="PTHR10826:SF36">
    <property type="entry name" value="OS08G0439900 PROTEIN"/>
    <property type="match status" value="1"/>
</dbReference>
<evidence type="ECO:0000313" key="2">
    <source>
        <dbReference type="RefSeq" id="XP_022724109.1"/>
    </source>
</evidence>
<dbReference type="FunFam" id="3.10.280.10:FF:000003">
    <property type="entry name" value="Mitochondrial glycoprotein"/>
    <property type="match status" value="1"/>
</dbReference>
<dbReference type="SUPFAM" id="SSF54529">
    <property type="entry name" value="Mitochondrial glycoprotein MAM33-like"/>
    <property type="match status" value="1"/>
</dbReference>
<dbReference type="Pfam" id="PF02330">
    <property type="entry name" value="MAM33"/>
    <property type="match status" value="1"/>
</dbReference>